<feature type="compositionally biased region" description="Low complexity" evidence="1">
    <location>
        <begin position="16"/>
        <end position="29"/>
    </location>
</feature>
<feature type="compositionally biased region" description="Polar residues" evidence="1">
    <location>
        <begin position="1"/>
        <end position="15"/>
    </location>
</feature>
<evidence type="ECO:0000256" key="1">
    <source>
        <dbReference type="SAM" id="MobiDB-lite"/>
    </source>
</evidence>
<dbReference type="Proteomes" id="UP000789405">
    <property type="component" value="Unassembled WGS sequence"/>
</dbReference>
<dbReference type="AlphaFoldDB" id="A0A9N9P6A3"/>
<keyword evidence="3" id="KW-1185">Reference proteome</keyword>
<reference evidence="2" key="1">
    <citation type="submission" date="2021-06" db="EMBL/GenBank/DDBJ databases">
        <authorList>
            <person name="Kallberg Y."/>
            <person name="Tangrot J."/>
            <person name="Rosling A."/>
        </authorList>
    </citation>
    <scope>NUCLEOTIDE SEQUENCE</scope>
    <source>
        <strain evidence="2">MA453B</strain>
    </source>
</reference>
<dbReference type="EMBL" id="CAJVPY010043291">
    <property type="protein sequence ID" value="CAG8808069.1"/>
    <property type="molecule type" value="Genomic_DNA"/>
</dbReference>
<gene>
    <name evidence="2" type="ORF">DERYTH_LOCUS24804</name>
</gene>
<name>A0A9N9P6A3_9GLOM</name>
<accession>A0A9N9P6A3</accession>
<proteinExistence type="predicted"/>
<sequence length="42" mass="4543">MTEPSSSKDISNIKASISTESSHTSNSENMISEDNKSLPETK</sequence>
<evidence type="ECO:0000313" key="2">
    <source>
        <dbReference type="EMBL" id="CAG8808069.1"/>
    </source>
</evidence>
<protein>
    <submittedName>
        <fullName evidence="2">13404_t:CDS:1</fullName>
    </submittedName>
</protein>
<organism evidence="2 3">
    <name type="scientific">Dentiscutata erythropus</name>
    <dbReference type="NCBI Taxonomy" id="1348616"/>
    <lineage>
        <taxon>Eukaryota</taxon>
        <taxon>Fungi</taxon>
        <taxon>Fungi incertae sedis</taxon>
        <taxon>Mucoromycota</taxon>
        <taxon>Glomeromycotina</taxon>
        <taxon>Glomeromycetes</taxon>
        <taxon>Diversisporales</taxon>
        <taxon>Gigasporaceae</taxon>
        <taxon>Dentiscutata</taxon>
    </lineage>
</organism>
<feature type="non-terminal residue" evidence="2">
    <location>
        <position position="42"/>
    </location>
</feature>
<evidence type="ECO:0000313" key="3">
    <source>
        <dbReference type="Proteomes" id="UP000789405"/>
    </source>
</evidence>
<comment type="caution">
    <text evidence="2">The sequence shown here is derived from an EMBL/GenBank/DDBJ whole genome shotgun (WGS) entry which is preliminary data.</text>
</comment>
<feature type="compositionally biased region" description="Basic and acidic residues" evidence="1">
    <location>
        <begin position="33"/>
        <end position="42"/>
    </location>
</feature>
<feature type="region of interest" description="Disordered" evidence="1">
    <location>
        <begin position="1"/>
        <end position="42"/>
    </location>
</feature>